<proteinExistence type="predicted"/>
<evidence type="ECO:0000259" key="4">
    <source>
        <dbReference type="Pfam" id="PF13231"/>
    </source>
</evidence>
<feature type="transmembrane region" description="Helical" evidence="3">
    <location>
        <begin position="141"/>
        <end position="164"/>
    </location>
</feature>
<evidence type="ECO:0000256" key="2">
    <source>
        <dbReference type="ARBA" id="ARBA00022803"/>
    </source>
</evidence>
<feature type="transmembrane region" description="Helical" evidence="3">
    <location>
        <begin position="334"/>
        <end position="354"/>
    </location>
</feature>
<dbReference type="Gene3D" id="1.25.40.10">
    <property type="entry name" value="Tetratricopeptide repeat domain"/>
    <property type="match status" value="1"/>
</dbReference>
<evidence type="ECO:0000313" key="5">
    <source>
        <dbReference type="EMBL" id="HGH61653.1"/>
    </source>
</evidence>
<protein>
    <recommendedName>
        <fullName evidence="4">Glycosyltransferase RgtA/B/C/D-like domain-containing protein</fullName>
    </recommendedName>
</protein>
<dbReference type="PANTHER" id="PTHR44227:SF3">
    <property type="entry name" value="PROTEIN O-MANNOSYL-TRANSFERASE TMTC4"/>
    <property type="match status" value="1"/>
</dbReference>
<feature type="transmembrane region" description="Helical" evidence="3">
    <location>
        <begin position="307"/>
        <end position="327"/>
    </location>
</feature>
<dbReference type="InterPro" id="IPR011990">
    <property type="entry name" value="TPR-like_helical_dom_sf"/>
</dbReference>
<feature type="transmembrane region" description="Helical" evidence="3">
    <location>
        <begin position="366"/>
        <end position="385"/>
    </location>
</feature>
<keyword evidence="3" id="KW-0472">Membrane</keyword>
<reference evidence="5" key="1">
    <citation type="journal article" date="2020" name="mSystems">
        <title>Genome- and Community-Level Interaction Insights into Carbon Utilization and Element Cycling Functions of Hydrothermarchaeota in Hydrothermal Sediment.</title>
        <authorList>
            <person name="Zhou Z."/>
            <person name="Liu Y."/>
            <person name="Xu W."/>
            <person name="Pan J."/>
            <person name="Luo Z.H."/>
            <person name="Li M."/>
        </authorList>
    </citation>
    <scope>NUCLEOTIDE SEQUENCE [LARGE SCALE GENOMIC DNA]</scope>
    <source>
        <strain evidence="5">SpSt-769</strain>
    </source>
</reference>
<accession>A0A7C4EVZ9</accession>
<dbReference type="SUPFAM" id="SSF48452">
    <property type="entry name" value="TPR-like"/>
    <property type="match status" value="1"/>
</dbReference>
<feature type="domain" description="Glycosyltransferase RgtA/B/C/D-like" evidence="4">
    <location>
        <begin position="102"/>
        <end position="245"/>
    </location>
</feature>
<keyword evidence="2" id="KW-0802">TPR repeat</keyword>
<dbReference type="InterPro" id="IPR052346">
    <property type="entry name" value="O-mannosyl-transferase_TMTC"/>
</dbReference>
<feature type="transmembrane region" description="Helical" evidence="3">
    <location>
        <begin position="113"/>
        <end position="134"/>
    </location>
</feature>
<feature type="transmembrane region" description="Helical" evidence="3">
    <location>
        <begin position="193"/>
        <end position="219"/>
    </location>
</feature>
<dbReference type="PANTHER" id="PTHR44227">
    <property type="match status" value="1"/>
</dbReference>
<comment type="caution">
    <text evidence="5">The sequence shown here is derived from an EMBL/GenBank/DDBJ whole genome shotgun (WGS) entry which is preliminary data.</text>
</comment>
<gene>
    <name evidence="5" type="ORF">ENV54_10185</name>
</gene>
<dbReference type="AlphaFoldDB" id="A0A7C4EVZ9"/>
<organism evidence="5">
    <name type="scientific">Desulfomonile tiedjei</name>
    <dbReference type="NCBI Taxonomy" id="2358"/>
    <lineage>
        <taxon>Bacteria</taxon>
        <taxon>Pseudomonadati</taxon>
        <taxon>Thermodesulfobacteriota</taxon>
        <taxon>Desulfomonilia</taxon>
        <taxon>Desulfomonilales</taxon>
        <taxon>Desulfomonilaceae</taxon>
        <taxon>Desulfomonile</taxon>
    </lineage>
</organism>
<evidence type="ECO:0000256" key="3">
    <source>
        <dbReference type="SAM" id="Phobius"/>
    </source>
</evidence>
<feature type="transmembrane region" description="Helical" evidence="3">
    <location>
        <begin position="239"/>
        <end position="256"/>
    </location>
</feature>
<feature type="transmembrane region" description="Helical" evidence="3">
    <location>
        <begin position="392"/>
        <end position="412"/>
    </location>
</feature>
<keyword evidence="3" id="KW-0812">Transmembrane</keyword>
<evidence type="ECO:0000256" key="1">
    <source>
        <dbReference type="ARBA" id="ARBA00022737"/>
    </source>
</evidence>
<name>A0A7C4EVZ9_9BACT</name>
<feature type="transmembrane region" description="Helical" evidence="3">
    <location>
        <begin position="32"/>
        <end position="55"/>
    </location>
</feature>
<feature type="transmembrane region" description="Helical" evidence="3">
    <location>
        <begin position="170"/>
        <end position="186"/>
    </location>
</feature>
<sequence>MINFRKNKRGYRAIKTKTSTMKDDSAKGPSDAGFFLLAMIAITGGLFAPILGFGFNLATDDVLFVLQNPLMKDVSLRGLFAVAASPGHVYGEIQPISYISLWTDHALFGLAAWGYYLVQILLHIANVTLVYFFIRSLTGNTLIAVATAMIFAIHPLQVDAVAMINQRKTLLFALFSLCSLLAYLRWEASEARAWYISSLTLFVLALLSKSSAVVVPLLLVLIKLASAGGWTQRKSLSRLIPFFLLALLSGLATIVTESAAEQVHALKFGTVMGQFKLILLIYGDYFWSFFLPFNLSPAYIYRAEDVSSMRMASAVLFLATALALIVLGQRKRYWWLAWGTLWFVICLLPTSQLIPTTNLRQDHYMYLAIIGPALIMGGAVHLLTARWEPQRLYLPVILLVTVALGPLTFLHLEHYSNGLKYCERFEKTQGWIPALESIRGRVFLLIGEYRLAEACYIKTVESFDEPLKSRERFQLAQVYLRMGQKTRAREQLELIAPESPLKAEAERMFHDLQ</sequence>
<dbReference type="Pfam" id="PF13231">
    <property type="entry name" value="PMT_2"/>
    <property type="match status" value="1"/>
</dbReference>
<keyword evidence="1" id="KW-0677">Repeat</keyword>
<feature type="transmembrane region" description="Helical" evidence="3">
    <location>
        <begin position="277"/>
        <end position="295"/>
    </location>
</feature>
<dbReference type="EMBL" id="DTGT01000329">
    <property type="protein sequence ID" value="HGH61653.1"/>
    <property type="molecule type" value="Genomic_DNA"/>
</dbReference>
<dbReference type="InterPro" id="IPR038731">
    <property type="entry name" value="RgtA/B/C-like"/>
</dbReference>
<keyword evidence="3" id="KW-1133">Transmembrane helix</keyword>